<evidence type="ECO:0000256" key="1">
    <source>
        <dbReference type="SAM" id="MobiDB-lite"/>
    </source>
</evidence>
<proteinExistence type="predicted"/>
<accession>R4HCV4</accession>
<feature type="compositionally biased region" description="Acidic residues" evidence="1">
    <location>
        <begin position="442"/>
        <end position="451"/>
    </location>
</feature>
<feature type="region of interest" description="Disordered" evidence="1">
    <location>
        <begin position="293"/>
        <end position="469"/>
    </location>
</feature>
<feature type="region of interest" description="Disordered" evidence="1">
    <location>
        <begin position="1"/>
        <end position="22"/>
    </location>
</feature>
<evidence type="ECO:0000313" key="3">
    <source>
        <dbReference type="EMBL" id="AEC12504.1"/>
    </source>
</evidence>
<dbReference type="InterPro" id="IPR021235">
    <property type="entry name" value="DUF2637"/>
</dbReference>
<feature type="transmembrane region" description="Helical" evidence="2">
    <location>
        <begin position="123"/>
        <end position="143"/>
    </location>
</feature>
<name>R4HCV4_9ACTN</name>
<dbReference type="Pfam" id="PF10935">
    <property type="entry name" value="DUF2637"/>
    <property type="match status" value="1"/>
</dbReference>
<evidence type="ECO:0000256" key="2">
    <source>
        <dbReference type="SAM" id="Phobius"/>
    </source>
</evidence>
<geneLocation type="plasmid" evidence="3">
    <name>pNPL1</name>
</geneLocation>
<organism evidence="3">
    <name type="scientific">Nocardiopsis sp. 25L-1-1c</name>
    <dbReference type="NCBI Taxonomy" id="1009683"/>
    <lineage>
        <taxon>Bacteria</taxon>
        <taxon>Bacillati</taxon>
        <taxon>Actinomycetota</taxon>
        <taxon>Actinomycetes</taxon>
        <taxon>Streptosporangiales</taxon>
        <taxon>Nocardiopsidaceae</taxon>
        <taxon>Nocardiopsis</taxon>
    </lineage>
</organism>
<sequence length="620" mass="65037">MSSHYVAGPLPPAPGDAGGDPPTMSVPDWVPGVFSPEAAVIAGAVLALLVLLLFLVWVVRRLRKGEGATADSSSDQDPWVRRLIGAILISVPLLLALTFYGSFHAVEKFAEKAHVDPAWIPPVAIDGTLVVFLLFDLLFARLGRPNEFVKQTTRGFIALTLVANAAAGWGSMAAVFLHIPAPLAIVVLTEVSRQALVAEARKKDGMEPFDAIPFMRWVLAPRATFGLWRWMILRDVRSYSTALATDTVRRDALAIVDSSPAGTIPGYLARRLREGMDVSATAARVRALAGVDDEPFVPTPSTPTADGSTPPSPVEVRSGVEAPVSATLSATPDAPGGVEPASGGVDAGVETSDGSPVVQGPSHGVPVPDPTPSEGVGVERVETPPVPVAESGGVQSDPPGSGLVLHSDTADEPVPTTDAGVDVSERGVSETVGVRPPATTEGEGDEDGPEDDGPRGGGAPTPPAPAVVPGQMSVADVLPPLDSMAPVRPDPLETARIALDGPVWDEVADDTRAKKPRIMALLWECAGDVTAARAAWTDRTEGEEFPPDTYRSGRGYAHQWHKALTAYLIERHGHVDEVRALLSGAGVDHTHEGVDAALAEWESAHGHQVIQFRRPTPTGL</sequence>
<keyword evidence="2" id="KW-0812">Transmembrane</keyword>
<reference evidence="3" key="1">
    <citation type="submission" date="2010-04" db="EMBL/GenBank/DDBJ databases">
        <title>Complete nucleotide sequence of Nocardiopsis linear plasmid pNPL1.</title>
        <authorList>
            <person name="Tian X.-L."/>
            <person name="Zhong L."/>
            <person name="Cheng Q.-X."/>
            <person name="Chen Z.-H."/>
            <person name="Zhou M."/>
            <person name="Wang T."/>
            <person name="Fan Y."/>
            <person name="Yang Y."/>
            <person name="Guo P."/>
            <person name="Xia H.-Y."/>
            <person name="Qin Z.-J."/>
        </authorList>
    </citation>
    <scope>NUCLEOTIDE SEQUENCE</scope>
    <source>
        <strain evidence="3">25L-1-1c</strain>
        <plasmid evidence="3">pNPL1</plasmid>
    </source>
</reference>
<keyword evidence="2" id="KW-1133">Transmembrane helix</keyword>
<feature type="transmembrane region" description="Helical" evidence="2">
    <location>
        <begin position="38"/>
        <end position="59"/>
    </location>
</feature>
<dbReference type="AlphaFoldDB" id="R4HCV4"/>
<feature type="transmembrane region" description="Helical" evidence="2">
    <location>
        <begin position="155"/>
        <end position="179"/>
    </location>
</feature>
<keyword evidence="3" id="KW-0614">Plasmid</keyword>
<feature type="transmembrane region" description="Helical" evidence="2">
    <location>
        <begin position="79"/>
        <end position="103"/>
    </location>
</feature>
<protein>
    <submittedName>
        <fullName evidence="3">PNPL.11c</fullName>
    </submittedName>
</protein>
<dbReference type="EMBL" id="HM102370">
    <property type="protein sequence ID" value="AEC12504.1"/>
    <property type="molecule type" value="Genomic_DNA"/>
</dbReference>
<keyword evidence="2" id="KW-0472">Membrane</keyword>